<feature type="transmembrane region" description="Helical" evidence="1">
    <location>
        <begin position="196"/>
        <end position="214"/>
    </location>
</feature>
<keyword evidence="1" id="KW-0812">Transmembrane</keyword>
<evidence type="ECO:0000313" key="4">
    <source>
        <dbReference type="Proteomes" id="UP001296873"/>
    </source>
</evidence>
<accession>A0ABS1DBF0</accession>
<feature type="transmembrane region" description="Helical" evidence="1">
    <location>
        <begin position="106"/>
        <end position="127"/>
    </location>
</feature>
<dbReference type="InterPro" id="IPR000620">
    <property type="entry name" value="EamA_dom"/>
</dbReference>
<dbReference type="EMBL" id="NRRL01000008">
    <property type="protein sequence ID" value="MBK1667544.1"/>
    <property type="molecule type" value="Genomic_DNA"/>
</dbReference>
<dbReference type="Proteomes" id="UP001296873">
    <property type="component" value="Unassembled WGS sequence"/>
</dbReference>
<evidence type="ECO:0000313" key="3">
    <source>
        <dbReference type="EMBL" id="MBK1667544.1"/>
    </source>
</evidence>
<feature type="transmembrane region" description="Helical" evidence="1">
    <location>
        <begin position="226"/>
        <end position="246"/>
    </location>
</feature>
<keyword evidence="1" id="KW-1133">Transmembrane helix</keyword>
<feature type="transmembrane region" description="Helical" evidence="1">
    <location>
        <begin position="258"/>
        <end position="277"/>
    </location>
</feature>
<keyword evidence="4" id="KW-1185">Reference proteome</keyword>
<keyword evidence="1" id="KW-0472">Membrane</keyword>
<evidence type="ECO:0000256" key="1">
    <source>
        <dbReference type="SAM" id="Phobius"/>
    </source>
</evidence>
<dbReference type="PANTHER" id="PTHR22911">
    <property type="entry name" value="ACYL-MALONYL CONDENSING ENZYME-RELATED"/>
    <property type="match status" value="1"/>
</dbReference>
<feature type="transmembrane region" description="Helical" evidence="1">
    <location>
        <begin position="283"/>
        <end position="301"/>
    </location>
</feature>
<dbReference type="SUPFAM" id="SSF103481">
    <property type="entry name" value="Multidrug resistance efflux transporter EmrE"/>
    <property type="match status" value="1"/>
</dbReference>
<feature type="transmembrane region" description="Helical" evidence="1">
    <location>
        <begin position="20"/>
        <end position="36"/>
    </location>
</feature>
<dbReference type="PANTHER" id="PTHR22911:SF76">
    <property type="entry name" value="EAMA DOMAIN-CONTAINING PROTEIN"/>
    <property type="match status" value="1"/>
</dbReference>
<dbReference type="RefSeq" id="WP_200339701.1">
    <property type="nucleotide sequence ID" value="NZ_NRRL01000008.1"/>
</dbReference>
<protein>
    <recommendedName>
        <fullName evidence="2">EamA domain-containing protein</fullName>
    </recommendedName>
</protein>
<dbReference type="InterPro" id="IPR037185">
    <property type="entry name" value="EmrE-like"/>
</dbReference>
<feature type="transmembrane region" description="Helical" evidence="1">
    <location>
        <begin position="165"/>
        <end position="184"/>
    </location>
</feature>
<sequence length="307" mass="30958">MRQVYRRAPVGFNRDEKTAFLAAVFAVVLWGAMPVLRNLASAVPPLQMAAIALACAAAVEFGRGRLVEGRPAGTGPPVPWLRLGGLAVALVGAIAFYFLALNLAPAAQVTLVTYTWPLMFVSASEILTRGRVRGVVLAGGAVAFAGCAALVLGDAGAGTAGLATLGGYLLGLASGSCWVVYSLLLRHGPTLGPGAWPRVFLLGAGAAGLLHLGLEATLWPLPLHALAISAAIGVGPYGLAFVAWAYGVRRGPARSVGLLAYAVPLVASALLIAIGASEPGWPFAVGTAAVLGGVALANANIGGARQA</sequence>
<feature type="transmembrane region" description="Helical" evidence="1">
    <location>
        <begin position="134"/>
        <end position="153"/>
    </location>
</feature>
<proteinExistence type="predicted"/>
<reference evidence="3 4" key="1">
    <citation type="journal article" date="2020" name="Microorganisms">
        <title>Osmotic Adaptation and Compatible Solute Biosynthesis of Phototrophic Bacteria as Revealed from Genome Analyses.</title>
        <authorList>
            <person name="Imhoff J.F."/>
            <person name="Rahn T."/>
            <person name="Kunzel S."/>
            <person name="Keller A."/>
            <person name="Neulinger S.C."/>
        </authorList>
    </citation>
    <scope>NUCLEOTIDE SEQUENCE [LARGE SCALE GENOMIC DNA]</scope>
    <source>
        <strain evidence="3 4">DSM 9895</strain>
    </source>
</reference>
<organism evidence="3 4">
    <name type="scientific">Rhodovibrio sodomensis</name>
    <dbReference type="NCBI Taxonomy" id="1088"/>
    <lineage>
        <taxon>Bacteria</taxon>
        <taxon>Pseudomonadati</taxon>
        <taxon>Pseudomonadota</taxon>
        <taxon>Alphaproteobacteria</taxon>
        <taxon>Rhodospirillales</taxon>
        <taxon>Rhodovibrionaceae</taxon>
        <taxon>Rhodovibrio</taxon>
    </lineage>
</organism>
<dbReference type="Pfam" id="PF00892">
    <property type="entry name" value="EamA"/>
    <property type="match status" value="2"/>
</dbReference>
<evidence type="ECO:0000259" key="2">
    <source>
        <dbReference type="Pfam" id="PF00892"/>
    </source>
</evidence>
<feature type="transmembrane region" description="Helical" evidence="1">
    <location>
        <begin position="42"/>
        <end position="59"/>
    </location>
</feature>
<feature type="domain" description="EamA" evidence="2">
    <location>
        <begin position="19"/>
        <end position="151"/>
    </location>
</feature>
<feature type="domain" description="EamA" evidence="2">
    <location>
        <begin position="167"/>
        <end position="298"/>
    </location>
</feature>
<feature type="transmembrane region" description="Helical" evidence="1">
    <location>
        <begin position="80"/>
        <end position="100"/>
    </location>
</feature>
<name>A0ABS1DBF0_9PROT</name>
<gene>
    <name evidence="3" type="ORF">CKO28_05800</name>
</gene>
<comment type="caution">
    <text evidence="3">The sequence shown here is derived from an EMBL/GenBank/DDBJ whole genome shotgun (WGS) entry which is preliminary data.</text>
</comment>